<feature type="compositionally biased region" description="Polar residues" evidence="1">
    <location>
        <begin position="53"/>
        <end position="70"/>
    </location>
</feature>
<evidence type="ECO:0000256" key="1">
    <source>
        <dbReference type="SAM" id="MobiDB-lite"/>
    </source>
</evidence>
<keyword evidence="3" id="KW-1185">Reference proteome</keyword>
<proteinExistence type="predicted"/>
<evidence type="ECO:0000313" key="2">
    <source>
        <dbReference type="EMBL" id="CCX07545.1"/>
    </source>
</evidence>
<protein>
    <submittedName>
        <fullName evidence="2">Uncharacterized protein</fullName>
    </submittedName>
</protein>
<sequence>MSSSNENIQRYYRNTDDSWSKCNLRAESGVSAEEASKRAAQAAIDAANRALSGGSSSNIGSQTYGSNQAYVSGHGSQGRQY</sequence>
<feature type="region of interest" description="Disordered" evidence="1">
    <location>
        <begin position="51"/>
        <end position="81"/>
    </location>
</feature>
<evidence type="ECO:0000313" key="3">
    <source>
        <dbReference type="Proteomes" id="UP000018144"/>
    </source>
</evidence>
<accession>U4KZD1</accession>
<gene>
    <name evidence="2" type="ORF">PCON_07134</name>
</gene>
<dbReference type="AlphaFoldDB" id="U4KZD1"/>
<organism evidence="2 3">
    <name type="scientific">Pyronema omphalodes (strain CBS 100304)</name>
    <name type="common">Pyronema confluens</name>
    <dbReference type="NCBI Taxonomy" id="1076935"/>
    <lineage>
        <taxon>Eukaryota</taxon>
        <taxon>Fungi</taxon>
        <taxon>Dikarya</taxon>
        <taxon>Ascomycota</taxon>
        <taxon>Pezizomycotina</taxon>
        <taxon>Pezizomycetes</taxon>
        <taxon>Pezizales</taxon>
        <taxon>Pyronemataceae</taxon>
        <taxon>Pyronema</taxon>
    </lineage>
</organism>
<dbReference type="EMBL" id="HF935356">
    <property type="protein sequence ID" value="CCX07545.1"/>
    <property type="molecule type" value="Genomic_DNA"/>
</dbReference>
<name>U4KZD1_PYROM</name>
<reference evidence="2 3" key="1">
    <citation type="journal article" date="2013" name="PLoS Genet.">
        <title>The genome and development-dependent transcriptomes of Pyronema confluens: a window into fungal evolution.</title>
        <authorList>
            <person name="Traeger S."/>
            <person name="Altegoer F."/>
            <person name="Freitag M."/>
            <person name="Gabaldon T."/>
            <person name="Kempken F."/>
            <person name="Kumar A."/>
            <person name="Marcet-Houben M."/>
            <person name="Poggeler S."/>
            <person name="Stajich J.E."/>
            <person name="Nowrousian M."/>
        </authorList>
    </citation>
    <scope>NUCLEOTIDE SEQUENCE [LARGE SCALE GENOMIC DNA]</scope>
    <source>
        <strain evidence="3">CBS 100304</strain>
        <tissue evidence="2">Vegetative mycelium</tissue>
    </source>
</reference>
<dbReference type="Proteomes" id="UP000018144">
    <property type="component" value="Unassembled WGS sequence"/>
</dbReference>